<dbReference type="InterPro" id="IPR029063">
    <property type="entry name" value="SAM-dependent_MTases_sf"/>
</dbReference>
<keyword evidence="4 8" id="KW-0489">Methyltransferase</keyword>
<dbReference type="GO" id="GO:0005737">
    <property type="term" value="C:cytoplasm"/>
    <property type="evidence" value="ECO:0007669"/>
    <property type="project" value="UniProtKB-SubCell"/>
</dbReference>
<name>A0A814MIJ6_9BILA</name>
<evidence type="ECO:0000256" key="2">
    <source>
        <dbReference type="ARBA" id="ARBA00005369"/>
    </source>
</evidence>
<protein>
    <recommendedName>
        <fullName evidence="8">Protein-L-isoaspartate O-methyltransferase</fullName>
        <ecNumber evidence="8">2.1.1.77</ecNumber>
    </recommendedName>
</protein>
<reference evidence="11" key="1">
    <citation type="submission" date="2021-02" db="EMBL/GenBank/DDBJ databases">
        <authorList>
            <person name="Nowell W R."/>
        </authorList>
    </citation>
    <scope>NUCLEOTIDE SEQUENCE</scope>
</reference>
<dbReference type="EC" id="2.1.1.77" evidence="8"/>
<dbReference type="InterPro" id="IPR000682">
    <property type="entry name" value="PCMT"/>
</dbReference>
<dbReference type="Proteomes" id="UP000663854">
    <property type="component" value="Unassembled WGS sequence"/>
</dbReference>
<dbReference type="SUPFAM" id="SSF53335">
    <property type="entry name" value="S-adenosyl-L-methionine-dependent methyltransferases"/>
    <property type="match status" value="1"/>
</dbReference>
<evidence type="ECO:0000256" key="1">
    <source>
        <dbReference type="ARBA" id="ARBA00004496"/>
    </source>
</evidence>
<dbReference type="Gene3D" id="3.40.50.150">
    <property type="entry name" value="Vaccinia Virus protein VP39"/>
    <property type="match status" value="1"/>
</dbReference>
<dbReference type="PANTHER" id="PTHR11579:SF0">
    <property type="entry name" value="PROTEIN-L-ISOASPARTATE(D-ASPARTATE) O-METHYLTRANSFERASE"/>
    <property type="match status" value="1"/>
</dbReference>
<evidence type="ECO:0000256" key="4">
    <source>
        <dbReference type="ARBA" id="ARBA00022603"/>
    </source>
</evidence>
<accession>A0A814MIJ6</accession>
<dbReference type="Pfam" id="PF01135">
    <property type="entry name" value="PCMT"/>
    <property type="match status" value="1"/>
</dbReference>
<dbReference type="GO" id="GO:0004719">
    <property type="term" value="F:protein-L-isoaspartate (D-aspartate) O-methyltransferase activity"/>
    <property type="evidence" value="ECO:0007669"/>
    <property type="project" value="UniProtKB-UniRule"/>
</dbReference>
<evidence type="ECO:0000256" key="3">
    <source>
        <dbReference type="ARBA" id="ARBA00022490"/>
    </source>
</evidence>
<keyword evidence="5 8" id="KW-0808">Transferase</keyword>
<dbReference type="GO" id="GO:0032259">
    <property type="term" value="P:methylation"/>
    <property type="evidence" value="ECO:0007669"/>
    <property type="project" value="UniProtKB-KW"/>
</dbReference>
<keyword evidence="3" id="KW-0963">Cytoplasm</keyword>
<evidence type="ECO:0000256" key="7">
    <source>
        <dbReference type="ARBA" id="ARBA00035815"/>
    </source>
</evidence>
<dbReference type="EMBL" id="CAJOBD010000087">
    <property type="protein sequence ID" value="CAF3570045.1"/>
    <property type="molecule type" value="Genomic_DNA"/>
</dbReference>
<dbReference type="PANTHER" id="PTHR11579">
    <property type="entry name" value="PROTEIN-L-ISOASPARTATE O-METHYLTRANSFERASE"/>
    <property type="match status" value="1"/>
</dbReference>
<comment type="catalytic activity">
    <reaction evidence="7">
        <text>[protein]-L-isoaspartate + S-adenosyl-L-methionine = [protein]-L-isoaspartate alpha-methyl ester + S-adenosyl-L-homocysteine</text>
        <dbReference type="Rhea" id="RHEA:12705"/>
        <dbReference type="Rhea" id="RHEA-COMP:12143"/>
        <dbReference type="Rhea" id="RHEA-COMP:12144"/>
        <dbReference type="ChEBI" id="CHEBI:57856"/>
        <dbReference type="ChEBI" id="CHEBI:59789"/>
        <dbReference type="ChEBI" id="CHEBI:90596"/>
        <dbReference type="ChEBI" id="CHEBI:90598"/>
        <dbReference type="EC" id="2.1.1.77"/>
    </reaction>
    <physiologicalReaction direction="left-to-right" evidence="7">
        <dbReference type="Rhea" id="RHEA:12706"/>
    </physiologicalReaction>
</comment>
<dbReference type="Proteomes" id="UP000663836">
    <property type="component" value="Unassembled WGS sequence"/>
</dbReference>
<evidence type="ECO:0000313" key="12">
    <source>
        <dbReference type="EMBL" id="CAF3570045.1"/>
    </source>
</evidence>
<dbReference type="FunFam" id="3.40.50.150:FF:000027">
    <property type="entry name" value="Protein-L-isoaspartate O-methyltransferase"/>
    <property type="match status" value="1"/>
</dbReference>
<dbReference type="CDD" id="cd02440">
    <property type="entry name" value="AdoMet_MTases"/>
    <property type="match status" value="1"/>
</dbReference>
<sequence>MYRLSILVFSIFYQSYRTRAFNGNMAWRSSGSSNNELIENLYRNGLITTQRIKDAMLQVDRADFTDRKPDAYDDRPQSIGYAVTISAPHMHCFGLEILKDQLKPGAKVLDVGSGSGYLTACMARLVRSGGKAIGVEHIQELVDKSIINIKKNNKDLFDEGVLEIHKGDGRQGYAAEAPYDAIHVGAAASGTPHELIRQLKVGGRLVSPVGSGFGQEMITYDKKADGTYHEQTHMGVMYVPLTDEQKQYASAGIRKDL</sequence>
<dbReference type="AlphaFoldDB" id="A0A814MIJ6"/>
<evidence type="ECO:0000256" key="8">
    <source>
        <dbReference type="RuleBase" id="RU003802"/>
    </source>
</evidence>
<comment type="similarity">
    <text evidence="2 8">Belongs to the methyltransferase superfamily. L-isoaspartyl/D-aspartyl protein methyltransferase family.</text>
</comment>
<comment type="caution">
    <text evidence="11">The sequence shown here is derived from an EMBL/GenBank/DDBJ whole genome shotgun (WGS) entry which is preliminary data.</text>
</comment>
<keyword evidence="6 8" id="KW-0949">S-adenosyl-L-methionine</keyword>
<dbReference type="Proteomes" id="UP000663864">
    <property type="component" value="Unassembled WGS sequence"/>
</dbReference>
<evidence type="ECO:0000313" key="11">
    <source>
        <dbReference type="EMBL" id="CAF1080244.1"/>
    </source>
</evidence>
<keyword evidence="13" id="KW-1185">Reference proteome</keyword>
<gene>
    <name evidence="12" type="ORF">JBS370_LOCUS2272</name>
    <name evidence="11" type="ORF">JXQ802_LOCUS18151</name>
    <name evidence="9" type="ORF">PYM288_LOCUS4125</name>
    <name evidence="10" type="ORF">ZHD862_LOCUS11600</name>
</gene>
<evidence type="ECO:0000256" key="5">
    <source>
        <dbReference type="ARBA" id="ARBA00022679"/>
    </source>
</evidence>
<dbReference type="PROSITE" id="PS01279">
    <property type="entry name" value="PCMT"/>
    <property type="match status" value="1"/>
</dbReference>
<evidence type="ECO:0000313" key="13">
    <source>
        <dbReference type="Proteomes" id="UP000663870"/>
    </source>
</evidence>
<dbReference type="EMBL" id="CAJNOH010000036">
    <property type="protein sequence ID" value="CAF0790953.1"/>
    <property type="molecule type" value="Genomic_DNA"/>
</dbReference>
<dbReference type="EMBL" id="CAJNOT010000441">
    <property type="protein sequence ID" value="CAF0982901.1"/>
    <property type="molecule type" value="Genomic_DNA"/>
</dbReference>
<evidence type="ECO:0000256" key="6">
    <source>
        <dbReference type="ARBA" id="ARBA00022691"/>
    </source>
</evidence>
<comment type="subcellular location">
    <subcellularLocation>
        <location evidence="1">Cytoplasm</location>
    </subcellularLocation>
</comment>
<evidence type="ECO:0000313" key="10">
    <source>
        <dbReference type="EMBL" id="CAF0982901.1"/>
    </source>
</evidence>
<dbReference type="Proteomes" id="UP000663870">
    <property type="component" value="Unassembled WGS sequence"/>
</dbReference>
<organism evidence="11 13">
    <name type="scientific">Rotaria sordida</name>
    <dbReference type="NCBI Taxonomy" id="392033"/>
    <lineage>
        <taxon>Eukaryota</taxon>
        <taxon>Metazoa</taxon>
        <taxon>Spiralia</taxon>
        <taxon>Gnathifera</taxon>
        <taxon>Rotifera</taxon>
        <taxon>Eurotatoria</taxon>
        <taxon>Bdelloidea</taxon>
        <taxon>Philodinida</taxon>
        <taxon>Philodinidae</taxon>
        <taxon>Rotaria</taxon>
    </lineage>
</organism>
<evidence type="ECO:0000313" key="9">
    <source>
        <dbReference type="EMBL" id="CAF0790953.1"/>
    </source>
</evidence>
<dbReference type="NCBIfam" id="TIGR00080">
    <property type="entry name" value="pimt"/>
    <property type="match status" value="1"/>
</dbReference>
<proteinExistence type="inferred from homology"/>
<dbReference type="EMBL" id="CAJNOL010000471">
    <property type="protein sequence ID" value="CAF1080244.1"/>
    <property type="molecule type" value="Genomic_DNA"/>
</dbReference>